<dbReference type="AlphaFoldDB" id="A0AA35XXX8"/>
<dbReference type="Proteomes" id="UP001176960">
    <property type="component" value="Unassembled WGS sequence"/>
</dbReference>
<dbReference type="RefSeq" id="WP_289841061.1">
    <property type="nucleotide sequence ID" value="NZ_CATKSH010000008.1"/>
</dbReference>
<dbReference type="Gene3D" id="3.75.10.10">
    <property type="entry name" value="L-arginine/glycine Amidinotransferase, Chain A"/>
    <property type="match status" value="1"/>
</dbReference>
<gene>
    <name evidence="1" type="ORF">LMG32879_001650</name>
</gene>
<evidence type="ECO:0000313" key="1">
    <source>
        <dbReference type="EMBL" id="CAI9120811.1"/>
    </source>
</evidence>
<sequence>MKPHFLLVDPAHYDVSYVINPWMDPEIWASDSERLARQAREGFDTLVEVLEKAGARTTIVAGQPGLPDMVFPANAGIVLDRRVIPSRFLRAERQGEEPWFQDVFRQFIVGGILDEIVELPDTMRQEGAGDCLWDATRRLAWVGYGQRSDEGSAAFIRDAFDIEIVSLRLATPRFYHLDTCFHVLPRGEVLYFPDAFTEHGRSRIEALVPAHQRLVASEEEARQFCVNAVAFGDDVIMAEPPESLLRQLQARGYRVTGVPLAPFILSGGGAYCMTLRLDNVTR</sequence>
<accession>A0AA35XXX8</accession>
<name>A0AA35XXX8_9PROT</name>
<dbReference type="Pfam" id="PF19420">
    <property type="entry name" value="DDAH_eukar"/>
    <property type="match status" value="1"/>
</dbReference>
<keyword evidence="2" id="KW-1185">Reference proteome</keyword>
<reference evidence="1" key="1">
    <citation type="submission" date="2023-03" db="EMBL/GenBank/DDBJ databases">
        <authorList>
            <person name="Cleenwerck I."/>
        </authorList>
    </citation>
    <scope>NUCLEOTIDE SEQUENCE</scope>
    <source>
        <strain evidence="1">LMG 32879</strain>
    </source>
</reference>
<dbReference type="SUPFAM" id="SSF55909">
    <property type="entry name" value="Pentein"/>
    <property type="match status" value="1"/>
</dbReference>
<organism evidence="1 2">
    <name type="scientific">Brytella acorum</name>
    <dbReference type="NCBI Taxonomy" id="2959299"/>
    <lineage>
        <taxon>Bacteria</taxon>
        <taxon>Pseudomonadati</taxon>
        <taxon>Pseudomonadota</taxon>
        <taxon>Alphaproteobacteria</taxon>
        <taxon>Acetobacterales</taxon>
        <taxon>Acetobacteraceae</taxon>
        <taxon>Brytella</taxon>
    </lineage>
</organism>
<comment type="caution">
    <text evidence="1">The sequence shown here is derived from an EMBL/GenBank/DDBJ whole genome shotgun (WGS) entry which is preliminary data.</text>
</comment>
<evidence type="ECO:0000313" key="2">
    <source>
        <dbReference type="Proteomes" id="UP001176960"/>
    </source>
</evidence>
<dbReference type="EMBL" id="CATKSH010000008">
    <property type="protein sequence ID" value="CAI9120811.1"/>
    <property type="molecule type" value="Genomic_DNA"/>
</dbReference>
<protein>
    <submittedName>
        <fullName evidence="1">Arginine deiminase-related protein</fullName>
    </submittedName>
</protein>
<proteinExistence type="predicted"/>